<accession>K3X1M0</accession>
<feature type="domain" description="Tyrosinase copper-binding" evidence="3">
    <location>
        <begin position="258"/>
        <end position="269"/>
    </location>
</feature>
<proteinExistence type="predicted"/>
<dbReference type="PANTHER" id="PTHR11474">
    <property type="entry name" value="TYROSINASE FAMILY MEMBER"/>
    <property type="match status" value="1"/>
</dbReference>
<dbReference type="InterPro" id="IPR050316">
    <property type="entry name" value="Tyrosinase/Hemocyanin"/>
</dbReference>
<sequence>MTIAPTPTPSPACGPRVRRAWGVLSTVEKQLYLDAVMAAMATGYHALFTEIHGDAASGNEGHRTCGMLFWHRRFILAYENMLRSLEPRFACLTIPYWDYFSDFAKKTAGFCTTFEGCSKFSSELGGSTGPAVTTQSMNGISLTGNCVSSGFALGTNITFTNTTVTMNYTIATNFSLSNLCQSSSVHGSDCWKCMPRDNWATKAFPSGFGYASLARLISIVTAPTQPFANFAQNLHYGVHNSIHNTAGSTMATLSTSADPIFYNHHSTMDMIHQMWYDCQVQRPMTETEKKTSIYAFQKCSLTAADVCPSATSTITQYWSNGTSRIRAEEHTLLAPFFSPLPTDYWQYVSGTDLGNYSYSYESDPLLQSFAESKIAFTCPTVGKVRRLDEIFSTDEQRIPTTDNLPATEVALSENAGELLEQLTSRRHRHRQFAHADPIRDNALSLTSILVVTIQDKMKDTDLDPTETIDVMEAAECSWYIEREGDGKLDDWSSFFLQNLGKGTPVHLQTSCHERLKKLQKSKDNVAIVEDLLDVYRDILPDKGTVVVAAAASSVVVPPLTQDRLLLSEEAGVLL</sequence>
<keyword evidence="2" id="KW-0186">Copper</keyword>
<reference evidence="5" key="1">
    <citation type="journal article" date="2010" name="Genome Biol.">
        <title>Genome sequence of the necrotrophic plant pathogen Pythium ultimum reveals original pathogenicity mechanisms and effector repertoire.</title>
        <authorList>
            <person name="Levesque C.A."/>
            <person name="Brouwer H."/>
            <person name="Cano L."/>
            <person name="Hamilton J.P."/>
            <person name="Holt C."/>
            <person name="Huitema E."/>
            <person name="Raffaele S."/>
            <person name="Robideau G.P."/>
            <person name="Thines M."/>
            <person name="Win J."/>
            <person name="Zerillo M.M."/>
            <person name="Beakes G.W."/>
            <person name="Boore J.L."/>
            <person name="Busam D."/>
            <person name="Dumas B."/>
            <person name="Ferriera S."/>
            <person name="Fuerstenberg S.I."/>
            <person name="Gachon C.M."/>
            <person name="Gaulin E."/>
            <person name="Govers F."/>
            <person name="Grenville-Briggs L."/>
            <person name="Horner N."/>
            <person name="Hostetler J."/>
            <person name="Jiang R.H."/>
            <person name="Johnson J."/>
            <person name="Krajaejun T."/>
            <person name="Lin H."/>
            <person name="Meijer H.J."/>
            <person name="Moore B."/>
            <person name="Morris P."/>
            <person name="Phuntmart V."/>
            <person name="Puiu D."/>
            <person name="Shetty J."/>
            <person name="Stajich J.E."/>
            <person name="Tripathy S."/>
            <person name="Wawra S."/>
            <person name="van West P."/>
            <person name="Whitty B.R."/>
            <person name="Coutinho P.M."/>
            <person name="Henrissat B."/>
            <person name="Martin F."/>
            <person name="Thomas P.D."/>
            <person name="Tyler B.M."/>
            <person name="De Vries R.P."/>
            <person name="Kamoun S."/>
            <person name="Yandell M."/>
            <person name="Tisserat N."/>
            <person name="Buell C.R."/>
        </authorList>
    </citation>
    <scope>NUCLEOTIDE SEQUENCE</scope>
    <source>
        <strain evidence="5">DAOM:BR144</strain>
    </source>
</reference>
<protein>
    <recommendedName>
        <fullName evidence="3">Tyrosinase copper-binding domain-containing protein</fullName>
    </recommendedName>
</protein>
<name>K3X1M0_GLOUD</name>
<dbReference type="PANTHER" id="PTHR11474:SF126">
    <property type="entry name" value="TYROSINASE-LIKE PROTEIN TYR-1-RELATED"/>
    <property type="match status" value="1"/>
</dbReference>
<evidence type="ECO:0000313" key="5">
    <source>
        <dbReference type="Proteomes" id="UP000019132"/>
    </source>
</evidence>
<dbReference type="GO" id="GO:0046872">
    <property type="term" value="F:metal ion binding"/>
    <property type="evidence" value="ECO:0007669"/>
    <property type="project" value="UniProtKB-KW"/>
</dbReference>
<dbReference type="Proteomes" id="UP000019132">
    <property type="component" value="Unassembled WGS sequence"/>
</dbReference>
<reference evidence="4" key="3">
    <citation type="submission" date="2015-02" db="UniProtKB">
        <authorList>
            <consortium name="EnsemblProtists"/>
        </authorList>
    </citation>
    <scope>IDENTIFICATION</scope>
    <source>
        <strain evidence="4">DAOM BR144</strain>
    </source>
</reference>
<reference evidence="5" key="2">
    <citation type="submission" date="2010-04" db="EMBL/GenBank/DDBJ databases">
        <authorList>
            <person name="Buell R."/>
            <person name="Hamilton J."/>
            <person name="Hostetler J."/>
        </authorList>
    </citation>
    <scope>NUCLEOTIDE SEQUENCE [LARGE SCALE GENOMIC DNA]</scope>
    <source>
        <strain evidence="5">DAOM:BR144</strain>
    </source>
</reference>
<dbReference type="Gene3D" id="1.10.1280.10">
    <property type="entry name" value="Di-copper center containing domain from catechol oxidase"/>
    <property type="match status" value="1"/>
</dbReference>
<keyword evidence="5" id="KW-1185">Reference proteome</keyword>
<evidence type="ECO:0000256" key="1">
    <source>
        <dbReference type="ARBA" id="ARBA00022723"/>
    </source>
</evidence>
<dbReference type="EMBL" id="GL376606">
    <property type="status" value="NOT_ANNOTATED_CDS"/>
    <property type="molecule type" value="Genomic_DNA"/>
</dbReference>
<dbReference type="STRING" id="431595.K3X1M0"/>
<dbReference type="SUPFAM" id="SSF48056">
    <property type="entry name" value="Di-copper centre-containing domain"/>
    <property type="match status" value="1"/>
</dbReference>
<evidence type="ECO:0000259" key="3">
    <source>
        <dbReference type="PROSITE" id="PS00498"/>
    </source>
</evidence>
<dbReference type="PRINTS" id="PR00092">
    <property type="entry name" value="TYROSINASE"/>
</dbReference>
<dbReference type="GO" id="GO:0016491">
    <property type="term" value="F:oxidoreductase activity"/>
    <property type="evidence" value="ECO:0007669"/>
    <property type="project" value="InterPro"/>
</dbReference>
<dbReference type="EnsemblProtists" id="PYU1_T011119">
    <property type="protein sequence ID" value="PYU1_T011119"/>
    <property type="gene ID" value="PYU1_G011095"/>
</dbReference>
<dbReference type="PROSITE" id="PS00498">
    <property type="entry name" value="TYROSINASE_2"/>
    <property type="match status" value="1"/>
</dbReference>
<organism evidence="4 5">
    <name type="scientific">Globisporangium ultimum (strain ATCC 200006 / CBS 805.95 / DAOM BR144)</name>
    <name type="common">Pythium ultimum</name>
    <dbReference type="NCBI Taxonomy" id="431595"/>
    <lineage>
        <taxon>Eukaryota</taxon>
        <taxon>Sar</taxon>
        <taxon>Stramenopiles</taxon>
        <taxon>Oomycota</taxon>
        <taxon>Peronosporomycetes</taxon>
        <taxon>Pythiales</taxon>
        <taxon>Pythiaceae</taxon>
        <taxon>Globisporangium</taxon>
    </lineage>
</organism>
<dbReference type="VEuPathDB" id="FungiDB:PYU1_G011095"/>
<dbReference type="eggNOG" id="ENOG502RUV6">
    <property type="taxonomic scope" value="Eukaryota"/>
</dbReference>
<dbReference type="HOGENOM" id="CLU_018031_2_0_1"/>
<keyword evidence="1" id="KW-0479">Metal-binding</keyword>
<evidence type="ECO:0000313" key="4">
    <source>
        <dbReference type="EnsemblProtists" id="PYU1_T011119"/>
    </source>
</evidence>
<dbReference type="AlphaFoldDB" id="K3X1M0"/>
<dbReference type="Pfam" id="PF00264">
    <property type="entry name" value="Tyrosinase"/>
    <property type="match status" value="1"/>
</dbReference>
<dbReference type="InterPro" id="IPR008922">
    <property type="entry name" value="Di-copper_centre_dom_sf"/>
</dbReference>
<evidence type="ECO:0000256" key="2">
    <source>
        <dbReference type="ARBA" id="ARBA00023008"/>
    </source>
</evidence>
<dbReference type="InterPro" id="IPR002227">
    <property type="entry name" value="Tyrosinase_Cu-bd"/>
</dbReference>
<dbReference type="InParanoid" id="K3X1M0"/>